<name>A0A8T0TTD3_PANVG</name>
<keyword evidence="3" id="KW-1185">Reference proteome</keyword>
<dbReference type="EMBL" id="CM029043">
    <property type="protein sequence ID" value="KAG2612395.1"/>
    <property type="molecule type" value="Genomic_DNA"/>
</dbReference>
<dbReference type="AlphaFoldDB" id="A0A8T0TTD3"/>
<comment type="caution">
    <text evidence="2">The sequence shown here is derived from an EMBL/GenBank/DDBJ whole genome shotgun (WGS) entry which is preliminary data.</text>
</comment>
<protein>
    <submittedName>
        <fullName evidence="2">Uncharacterized protein</fullName>
    </submittedName>
</protein>
<evidence type="ECO:0000256" key="1">
    <source>
        <dbReference type="SAM" id="MobiDB-lite"/>
    </source>
</evidence>
<evidence type="ECO:0000313" key="3">
    <source>
        <dbReference type="Proteomes" id="UP000823388"/>
    </source>
</evidence>
<organism evidence="2 3">
    <name type="scientific">Panicum virgatum</name>
    <name type="common">Blackwell switchgrass</name>
    <dbReference type="NCBI Taxonomy" id="38727"/>
    <lineage>
        <taxon>Eukaryota</taxon>
        <taxon>Viridiplantae</taxon>
        <taxon>Streptophyta</taxon>
        <taxon>Embryophyta</taxon>
        <taxon>Tracheophyta</taxon>
        <taxon>Spermatophyta</taxon>
        <taxon>Magnoliopsida</taxon>
        <taxon>Liliopsida</taxon>
        <taxon>Poales</taxon>
        <taxon>Poaceae</taxon>
        <taxon>PACMAD clade</taxon>
        <taxon>Panicoideae</taxon>
        <taxon>Panicodae</taxon>
        <taxon>Paniceae</taxon>
        <taxon>Panicinae</taxon>
        <taxon>Panicum</taxon>
        <taxon>Panicum sect. Hiantes</taxon>
    </lineage>
</organism>
<dbReference type="Proteomes" id="UP000823388">
    <property type="component" value="Chromosome 4K"/>
</dbReference>
<feature type="compositionally biased region" description="Pro residues" evidence="1">
    <location>
        <begin position="73"/>
        <end position="84"/>
    </location>
</feature>
<gene>
    <name evidence="2" type="ORF">PVAP13_4KG285600</name>
</gene>
<feature type="region of interest" description="Disordered" evidence="1">
    <location>
        <begin position="33"/>
        <end position="90"/>
    </location>
</feature>
<feature type="compositionally biased region" description="Basic residues" evidence="1">
    <location>
        <begin position="48"/>
        <end position="61"/>
    </location>
</feature>
<accession>A0A8T0TTD3</accession>
<evidence type="ECO:0000313" key="2">
    <source>
        <dbReference type="EMBL" id="KAG2612395.1"/>
    </source>
</evidence>
<reference evidence="2" key="1">
    <citation type="submission" date="2020-05" db="EMBL/GenBank/DDBJ databases">
        <title>WGS assembly of Panicum virgatum.</title>
        <authorList>
            <person name="Lovell J.T."/>
            <person name="Jenkins J."/>
            <person name="Shu S."/>
            <person name="Juenger T.E."/>
            <person name="Schmutz J."/>
        </authorList>
    </citation>
    <scope>NUCLEOTIDE SEQUENCE</scope>
    <source>
        <strain evidence="2">AP13</strain>
    </source>
</reference>
<sequence>MRRYSKKKKNRCGHAALCSPAIPCAARARASRASCSASSPRPRDSLRLRRPCLPHQRHPRPCRPGDLCSASSPRPPRFPAPPASVLPRRAAKPAPAGDYLVRRGSCSPHLALPARPCAASPRALRLPRLTIRSSPTPGSPFLSSPRLGIRPSFLPSPSILLRPAFQSVSSTPARCCITICPCCRRREGKARQGSLSLARRKSS</sequence>
<proteinExistence type="predicted"/>